<comment type="caution">
    <text evidence="1">The sequence shown here is derived from an EMBL/GenBank/DDBJ whole genome shotgun (WGS) entry which is preliminary data.</text>
</comment>
<dbReference type="Proteomes" id="UP001314635">
    <property type="component" value="Unassembled WGS sequence"/>
</dbReference>
<keyword evidence="2" id="KW-1185">Reference proteome</keyword>
<accession>A0ABS5G843</accession>
<gene>
    <name evidence="1" type="ORF">JQ619_17170</name>
</gene>
<dbReference type="RefSeq" id="WP_012045395.1">
    <property type="nucleotide sequence ID" value="NZ_JABFDP010000019.1"/>
</dbReference>
<name>A0ABS5G843_9BRAD</name>
<organism evidence="1 2">
    <name type="scientific">Bradyrhizobium denitrificans</name>
    <dbReference type="NCBI Taxonomy" id="2734912"/>
    <lineage>
        <taxon>Bacteria</taxon>
        <taxon>Pseudomonadati</taxon>
        <taxon>Pseudomonadota</taxon>
        <taxon>Alphaproteobacteria</taxon>
        <taxon>Hyphomicrobiales</taxon>
        <taxon>Nitrobacteraceae</taxon>
        <taxon>Bradyrhizobium</taxon>
    </lineage>
</organism>
<dbReference type="EMBL" id="JAFCLK010000015">
    <property type="protein sequence ID" value="MBR1137502.1"/>
    <property type="molecule type" value="Genomic_DNA"/>
</dbReference>
<reference evidence="2" key="1">
    <citation type="journal article" date="2021" name="ISME J.">
        <title>Evolutionary origin and ecological implication of a unique nif island in free-living Bradyrhizobium lineages.</title>
        <authorList>
            <person name="Tao J."/>
        </authorList>
    </citation>
    <scope>NUCLEOTIDE SEQUENCE [LARGE SCALE GENOMIC DNA]</scope>
    <source>
        <strain evidence="2">SZCCT0094</strain>
    </source>
</reference>
<evidence type="ECO:0000313" key="2">
    <source>
        <dbReference type="Proteomes" id="UP001314635"/>
    </source>
</evidence>
<evidence type="ECO:0000313" key="1">
    <source>
        <dbReference type="EMBL" id="MBR1137502.1"/>
    </source>
</evidence>
<sequence length="74" mass="8352">MSRQQDPESTPFTAHSSWLAGLATSLLARSLNMPEPLLHATGSLVFAQVYAIETRAARSLCPRRLRRQLLAWFR</sequence>
<proteinExistence type="predicted"/>
<protein>
    <submittedName>
        <fullName evidence="1">Uncharacterized protein</fullName>
    </submittedName>
</protein>